<sequence length="167" mass="17467">MAELQINFFTLVDDKELAKRLNVRSLYSSWTSKRAGSSSGGTSCVGTTGGGSSNSSSQILSPISSSSLSSSSLQSNSTGTGSSCNNSLASPNSDSGCPRTSSVCLVPNTCQVSGEGGPIPADIRAAITTYWRLKRRSNFNLPLIDPAPLTWPSVDDLQSKRDALEVN</sequence>
<gene>
    <name evidence="2" type="ORF">PXEA_LOCUS15364</name>
</gene>
<dbReference type="EMBL" id="CAAALY010053802">
    <property type="protein sequence ID" value="VEL21924.1"/>
    <property type="molecule type" value="Genomic_DNA"/>
</dbReference>
<protein>
    <submittedName>
        <fullName evidence="2">Uncharacterized protein</fullName>
    </submittedName>
</protein>
<evidence type="ECO:0000313" key="3">
    <source>
        <dbReference type="Proteomes" id="UP000784294"/>
    </source>
</evidence>
<dbReference type="AlphaFoldDB" id="A0A3S5BF16"/>
<comment type="caution">
    <text evidence="2">The sequence shown here is derived from an EMBL/GenBank/DDBJ whole genome shotgun (WGS) entry which is preliminary data.</text>
</comment>
<reference evidence="2" key="1">
    <citation type="submission" date="2018-11" db="EMBL/GenBank/DDBJ databases">
        <authorList>
            <consortium name="Pathogen Informatics"/>
        </authorList>
    </citation>
    <scope>NUCLEOTIDE SEQUENCE</scope>
</reference>
<name>A0A3S5BF16_9PLAT</name>
<organism evidence="2 3">
    <name type="scientific">Protopolystoma xenopodis</name>
    <dbReference type="NCBI Taxonomy" id="117903"/>
    <lineage>
        <taxon>Eukaryota</taxon>
        <taxon>Metazoa</taxon>
        <taxon>Spiralia</taxon>
        <taxon>Lophotrochozoa</taxon>
        <taxon>Platyhelminthes</taxon>
        <taxon>Monogenea</taxon>
        <taxon>Polyopisthocotylea</taxon>
        <taxon>Polystomatidea</taxon>
        <taxon>Polystomatidae</taxon>
        <taxon>Protopolystoma</taxon>
    </lineage>
</organism>
<feature type="region of interest" description="Disordered" evidence="1">
    <location>
        <begin position="31"/>
        <end position="95"/>
    </location>
</feature>
<feature type="compositionally biased region" description="Low complexity" evidence="1">
    <location>
        <begin position="36"/>
        <end position="46"/>
    </location>
</feature>
<accession>A0A3S5BF16</accession>
<evidence type="ECO:0000313" key="2">
    <source>
        <dbReference type="EMBL" id="VEL21924.1"/>
    </source>
</evidence>
<keyword evidence="3" id="KW-1185">Reference proteome</keyword>
<dbReference type="Proteomes" id="UP000784294">
    <property type="component" value="Unassembled WGS sequence"/>
</dbReference>
<feature type="compositionally biased region" description="Low complexity" evidence="1">
    <location>
        <begin position="53"/>
        <end position="87"/>
    </location>
</feature>
<proteinExistence type="predicted"/>
<evidence type="ECO:0000256" key="1">
    <source>
        <dbReference type="SAM" id="MobiDB-lite"/>
    </source>
</evidence>